<gene>
    <name evidence="1" type="ORF">SAMEA4873557_05139</name>
</gene>
<accession>A0A486VE73</accession>
<sequence length="139" mass="15914">MTTTIYCIVALVGDTQPVWLIDFDIVHHHVGDVFDISVINPFVISWVKRNGLDFQCACHFHGSHVDLVIEWRRVRINYAVEILASAGSNQRANNFSEVRALEYAADIRSQQQYIAFSVSSRQLFERQTWYEVKLLAGIG</sequence>
<reference evidence="1" key="1">
    <citation type="submission" date="2019-03" db="EMBL/GenBank/DDBJ databases">
        <authorList>
            <consortium name="Pathogen Informatics"/>
        </authorList>
    </citation>
    <scope>NUCLEOTIDE SEQUENCE</scope>
    <source>
        <strain evidence="1">5012STDY7626356</strain>
    </source>
</reference>
<dbReference type="EMBL" id="CAAHDE010000054">
    <property type="protein sequence ID" value="VGM49160.1"/>
    <property type="molecule type" value="Genomic_DNA"/>
</dbReference>
<protein>
    <submittedName>
        <fullName evidence="1">Uncharacterized protein</fullName>
    </submittedName>
</protein>
<evidence type="ECO:0000313" key="1">
    <source>
        <dbReference type="EMBL" id="VGM49160.1"/>
    </source>
</evidence>
<name>A0A486VE73_KLEPN</name>
<organism evidence="1">
    <name type="scientific">Klebsiella pneumoniae</name>
    <dbReference type="NCBI Taxonomy" id="573"/>
    <lineage>
        <taxon>Bacteria</taxon>
        <taxon>Pseudomonadati</taxon>
        <taxon>Pseudomonadota</taxon>
        <taxon>Gammaproteobacteria</taxon>
        <taxon>Enterobacterales</taxon>
        <taxon>Enterobacteriaceae</taxon>
        <taxon>Klebsiella/Raoultella group</taxon>
        <taxon>Klebsiella</taxon>
        <taxon>Klebsiella pneumoniae complex</taxon>
    </lineage>
</organism>
<proteinExistence type="predicted"/>
<dbReference type="AlphaFoldDB" id="A0A486VE73"/>